<gene>
    <name evidence="4" type="ORF">AR543_13420</name>
</gene>
<name>A0A172ZH45_9BACL</name>
<keyword evidence="5" id="KW-1185">Reference proteome</keyword>
<dbReference type="Gene3D" id="3.40.50.720">
    <property type="entry name" value="NAD(P)-binding Rossmann-like Domain"/>
    <property type="match status" value="1"/>
</dbReference>
<evidence type="ECO:0000256" key="2">
    <source>
        <dbReference type="ARBA" id="ARBA00023002"/>
    </source>
</evidence>
<dbReference type="OrthoDB" id="9809821at2"/>
<dbReference type="GO" id="GO:0016491">
    <property type="term" value="F:oxidoreductase activity"/>
    <property type="evidence" value="ECO:0007669"/>
    <property type="project" value="UniProtKB-KW"/>
</dbReference>
<keyword evidence="2" id="KW-0560">Oxidoreductase</keyword>
<dbReference type="InterPro" id="IPR002347">
    <property type="entry name" value="SDR_fam"/>
</dbReference>
<dbReference type="RefSeq" id="WP_060535015.1">
    <property type="nucleotide sequence ID" value="NZ_CP013023.1"/>
</dbReference>
<dbReference type="AlphaFoldDB" id="A0A172ZH45"/>
<comment type="similarity">
    <text evidence="1">Belongs to the short-chain dehydrogenases/reductases (SDR) family.</text>
</comment>
<dbReference type="PANTHER" id="PTHR24320:SF148">
    <property type="entry name" value="NAD(P)-BINDING ROSSMANN-FOLD SUPERFAMILY PROTEIN"/>
    <property type="match status" value="1"/>
</dbReference>
<organism evidence="4 5">
    <name type="scientific">Paenibacillus bovis</name>
    <dbReference type="NCBI Taxonomy" id="1616788"/>
    <lineage>
        <taxon>Bacteria</taxon>
        <taxon>Bacillati</taxon>
        <taxon>Bacillota</taxon>
        <taxon>Bacilli</taxon>
        <taxon>Bacillales</taxon>
        <taxon>Paenibacillaceae</taxon>
        <taxon>Paenibacillus</taxon>
    </lineage>
</organism>
<dbReference type="PANTHER" id="PTHR24320">
    <property type="entry name" value="RETINOL DEHYDROGENASE"/>
    <property type="match status" value="1"/>
</dbReference>
<accession>A0A172ZH45</accession>
<protein>
    <recommendedName>
        <fullName evidence="3">Probable oxidoreductase</fullName>
    </recommendedName>
</protein>
<reference evidence="5" key="1">
    <citation type="submission" date="2015-10" db="EMBL/GenBank/DDBJ databases">
        <title>Genome of Paenibacillus bovis sp. nov.</title>
        <authorList>
            <person name="Wu Z."/>
            <person name="Gao C."/>
            <person name="Liu Z."/>
            <person name="Zheng H."/>
        </authorList>
    </citation>
    <scope>NUCLEOTIDE SEQUENCE [LARGE SCALE GENOMIC DNA]</scope>
    <source>
        <strain evidence="5">BD3526</strain>
    </source>
</reference>
<evidence type="ECO:0000313" key="4">
    <source>
        <dbReference type="EMBL" id="ANF96908.1"/>
    </source>
</evidence>
<dbReference type="Pfam" id="PF00106">
    <property type="entry name" value="adh_short"/>
    <property type="match status" value="1"/>
</dbReference>
<dbReference type="FunFam" id="3.40.50.720:FF:000594">
    <property type="entry name" value="Short-chain oxidoreductase"/>
    <property type="match status" value="1"/>
</dbReference>
<evidence type="ECO:0000256" key="1">
    <source>
        <dbReference type="ARBA" id="ARBA00006484"/>
    </source>
</evidence>
<sequence length="324" mass="34954">MQSYTRTPQHKLDSGFGHDSTASEVLQSIDLKGKLALVTGGYSGLGLETTRALVNAGASVIVPARRPEVAREALAGLANVEVDELDLSDLDSVRAFAGRFMESGRSIDLAILNAGVMACPETRVGPGWELQFATNHLGHFTLINLIWPALTAGNGARVVATSSTGHHISPIRWDNLNFEGNYEKFEAYGQSKTANSLFAVELDRRGIEQGVRAFAVHPGGILTPLQRHMPKEEMIALNWISEDGKTVNPAFKNPEQGAATQVWAATSPQLEGKGGVYCEDCDIAEMFVPDGPRAGVKEYAIDPEQAKRLWDLSVQLTGADLSQN</sequence>
<evidence type="ECO:0000313" key="5">
    <source>
        <dbReference type="Proteomes" id="UP000078148"/>
    </source>
</evidence>
<reference evidence="4 5" key="2">
    <citation type="journal article" date="2016" name="Int. J. Syst. Evol. Microbiol.">
        <title>Paenibacillus bovis sp. nov., isolated from raw yak (Bos grunniens) milk.</title>
        <authorList>
            <person name="Gao C."/>
            <person name="Han J."/>
            <person name="Liu Z."/>
            <person name="Xu X."/>
            <person name="Hang F."/>
            <person name="Wu Z."/>
        </authorList>
    </citation>
    <scope>NUCLEOTIDE SEQUENCE [LARGE SCALE GENOMIC DNA]</scope>
    <source>
        <strain evidence="4 5">BD3526</strain>
    </source>
</reference>
<dbReference type="EMBL" id="CP013023">
    <property type="protein sequence ID" value="ANF96908.1"/>
    <property type="molecule type" value="Genomic_DNA"/>
</dbReference>
<dbReference type="SUPFAM" id="SSF51735">
    <property type="entry name" value="NAD(P)-binding Rossmann-fold domains"/>
    <property type="match status" value="1"/>
</dbReference>
<proteinExistence type="inferred from homology"/>
<dbReference type="STRING" id="1616788.AR543_13420"/>
<dbReference type="InterPro" id="IPR036291">
    <property type="entry name" value="NAD(P)-bd_dom_sf"/>
</dbReference>
<dbReference type="Proteomes" id="UP000078148">
    <property type="component" value="Chromosome"/>
</dbReference>
<dbReference type="NCBIfam" id="NF004845">
    <property type="entry name" value="PRK06196.1"/>
    <property type="match status" value="1"/>
</dbReference>
<dbReference type="PRINTS" id="PR00081">
    <property type="entry name" value="GDHRDH"/>
</dbReference>
<evidence type="ECO:0000256" key="3">
    <source>
        <dbReference type="ARBA" id="ARBA00071493"/>
    </source>
</evidence>
<dbReference type="KEGG" id="pbv:AR543_13420"/>